<proteinExistence type="predicted"/>
<keyword evidence="3" id="KW-1185">Reference proteome</keyword>
<keyword evidence="1" id="KW-1133">Transmembrane helix</keyword>
<dbReference type="EMBL" id="FQWF01000013">
    <property type="protein sequence ID" value="SHH02685.1"/>
    <property type="molecule type" value="Genomic_DNA"/>
</dbReference>
<organism evidence="2 3">
    <name type="scientific">Flavobacterium micromati</name>
    <dbReference type="NCBI Taxonomy" id="229205"/>
    <lineage>
        <taxon>Bacteria</taxon>
        <taxon>Pseudomonadati</taxon>
        <taxon>Bacteroidota</taxon>
        <taxon>Flavobacteriia</taxon>
        <taxon>Flavobacteriales</taxon>
        <taxon>Flavobacteriaceae</taxon>
        <taxon>Flavobacterium</taxon>
    </lineage>
</organism>
<sequence length="58" mass="6857">MNFSFFKNIPTLYFYLVSIVCFVVANIIRDKNIAIYYILLLIGIVSFFFGVIRRVKSR</sequence>
<reference evidence="3" key="1">
    <citation type="submission" date="2016-11" db="EMBL/GenBank/DDBJ databases">
        <authorList>
            <person name="Varghese N."/>
            <person name="Submissions S."/>
        </authorList>
    </citation>
    <scope>NUCLEOTIDE SEQUENCE [LARGE SCALE GENOMIC DNA]</scope>
    <source>
        <strain evidence="3">DSM 17659</strain>
    </source>
</reference>
<keyword evidence="1" id="KW-0812">Transmembrane</keyword>
<feature type="transmembrane region" description="Helical" evidence="1">
    <location>
        <begin position="34"/>
        <end position="52"/>
    </location>
</feature>
<keyword evidence="1" id="KW-0472">Membrane</keyword>
<feature type="transmembrane region" description="Helical" evidence="1">
    <location>
        <begin position="12"/>
        <end position="28"/>
    </location>
</feature>
<evidence type="ECO:0000256" key="1">
    <source>
        <dbReference type="SAM" id="Phobius"/>
    </source>
</evidence>
<accession>A0A1M5PLL5</accession>
<evidence type="ECO:0000313" key="2">
    <source>
        <dbReference type="EMBL" id="SHH02685.1"/>
    </source>
</evidence>
<dbReference type="Proteomes" id="UP000184020">
    <property type="component" value="Unassembled WGS sequence"/>
</dbReference>
<name>A0A1M5PLL5_9FLAO</name>
<protein>
    <submittedName>
        <fullName evidence="2">Uncharacterized protein</fullName>
    </submittedName>
</protein>
<gene>
    <name evidence="2" type="ORF">SAMN05444372_11324</name>
</gene>
<dbReference type="AlphaFoldDB" id="A0A1M5PLL5"/>
<dbReference type="STRING" id="229205.SAMN05444372_11324"/>
<evidence type="ECO:0000313" key="3">
    <source>
        <dbReference type="Proteomes" id="UP000184020"/>
    </source>
</evidence>